<dbReference type="eggNOG" id="ENOG5033H72">
    <property type="taxonomic scope" value="Bacteria"/>
</dbReference>
<dbReference type="AlphaFoldDB" id="A0A087EK93"/>
<gene>
    <name evidence="2" type="ORF">BITS_0527</name>
</gene>
<dbReference type="NCBIfam" id="NF038065">
    <property type="entry name" value="Pr6Pr"/>
    <property type="match status" value="1"/>
</dbReference>
<sequence length="207" mass="23328">MRFVAAIWRLAIAILCFVSTMHAWSQLNYWVYFTYQMGFVLGLVMAWAGAASLLNGVQPPAWLKGCLTTYAVITALVAYFILPPDDPATATMVWGIMTNTMLHRIAPAMAVLDFVLFDRHRRFAWHVPVTWLSYFPIYLGFVIIRAQWWPHSGPRANGNPYPYGFIDVNELGWMQLAVNAAQLAAVFFGVGLAVFLIDRILPAKVLL</sequence>
<keyword evidence="1" id="KW-0472">Membrane</keyword>
<feature type="transmembrane region" description="Helical" evidence="1">
    <location>
        <begin position="33"/>
        <end position="54"/>
    </location>
</feature>
<protein>
    <submittedName>
        <fullName evidence="2">Permeases of the major facilitator superfamily</fullName>
    </submittedName>
</protein>
<keyword evidence="1" id="KW-1133">Transmembrane helix</keyword>
<dbReference type="InterPro" id="IPR049713">
    <property type="entry name" value="Pr6Pr-like"/>
</dbReference>
<dbReference type="OrthoDB" id="9809977at2"/>
<dbReference type="EMBL" id="JGZU01000003">
    <property type="protein sequence ID" value="KFJ08194.1"/>
    <property type="molecule type" value="Genomic_DNA"/>
</dbReference>
<dbReference type="RefSeq" id="WP_026642823.1">
    <property type="nucleotide sequence ID" value="NZ_JAXEUP010000039.1"/>
</dbReference>
<dbReference type="Proteomes" id="UP000029080">
    <property type="component" value="Unassembled WGS sequence"/>
</dbReference>
<name>A0A087EK93_9BIFI</name>
<evidence type="ECO:0000256" key="1">
    <source>
        <dbReference type="SAM" id="Phobius"/>
    </source>
</evidence>
<organism evidence="2 3">
    <name type="scientific">Bifidobacterium tsurumiense</name>
    <dbReference type="NCBI Taxonomy" id="356829"/>
    <lineage>
        <taxon>Bacteria</taxon>
        <taxon>Bacillati</taxon>
        <taxon>Actinomycetota</taxon>
        <taxon>Actinomycetes</taxon>
        <taxon>Bifidobacteriales</taxon>
        <taxon>Bifidobacteriaceae</taxon>
        <taxon>Bifidobacterium</taxon>
    </lineage>
</organism>
<feature type="transmembrane region" description="Helical" evidence="1">
    <location>
        <begin position="94"/>
        <end position="117"/>
    </location>
</feature>
<feature type="transmembrane region" description="Helical" evidence="1">
    <location>
        <begin position="129"/>
        <end position="148"/>
    </location>
</feature>
<keyword evidence="1" id="KW-0812">Transmembrane</keyword>
<comment type="caution">
    <text evidence="2">The sequence shown here is derived from an EMBL/GenBank/DDBJ whole genome shotgun (WGS) entry which is preliminary data.</text>
</comment>
<feature type="transmembrane region" description="Helical" evidence="1">
    <location>
        <begin position="176"/>
        <end position="197"/>
    </location>
</feature>
<accession>A0A087EK93</accession>
<feature type="transmembrane region" description="Helical" evidence="1">
    <location>
        <begin position="61"/>
        <end position="82"/>
    </location>
</feature>
<evidence type="ECO:0000313" key="2">
    <source>
        <dbReference type="EMBL" id="KFJ08194.1"/>
    </source>
</evidence>
<evidence type="ECO:0000313" key="3">
    <source>
        <dbReference type="Proteomes" id="UP000029080"/>
    </source>
</evidence>
<keyword evidence="3" id="KW-1185">Reference proteome</keyword>
<reference evidence="2 3" key="1">
    <citation type="submission" date="2014-03" db="EMBL/GenBank/DDBJ databases">
        <title>Genomics of Bifidobacteria.</title>
        <authorList>
            <person name="Ventura M."/>
            <person name="Milani C."/>
            <person name="Lugli G.A."/>
        </authorList>
    </citation>
    <scope>NUCLEOTIDE SEQUENCE [LARGE SCALE GENOMIC DNA]</scope>
    <source>
        <strain evidence="2 3">JCM 13495</strain>
    </source>
</reference>
<proteinExistence type="predicted"/>
<dbReference type="STRING" id="356829.BITS_0527"/>